<dbReference type="EMBL" id="BT123855">
    <property type="protein sequence ID" value="ADE77150.1"/>
    <property type="molecule type" value="mRNA"/>
</dbReference>
<comment type="similarity">
    <text evidence="1">Belongs to the eukaryotic initiation factor 4G family.</text>
</comment>
<sequence>MPSYMTGAQMGSLPHMGGIRGPQAHMGLRDRGFTSQDARFVDRAQFENRSMPNPSTHRASDDGHLTLGPQGGLGKGIAGRNQPLPYGRSALADVPPFTSVSNRRTGVGLISGCNSDRMPLGMRDDILTRTHGAEKPLFAKSCVQERNVLDNDRREFKNSYSSGDKGGKTANAEFQLQEHSSQRIPSSQLTEVQLRKKAEMAIHEYYSVRDIKEAALCVDDLKAPLFHPTMVSLWITDSFDRKDVEVDLLGNLLTYLCKTEPFLLNEEQLVEGLGTVLFSLEDTTVDAPKAPEFLGRILAKLVVEGILFIQNIARAIKVGGTEPGSLLENGYGIEVLGTVLEIIKRLKGEPILSALYSKSGVHLESFMPKKREDFEGFLKKKNIQCLYPVGISRHL</sequence>
<reference evidence="6" key="1">
    <citation type="submission" date="2010-04" db="EMBL/GenBank/DDBJ databases">
        <authorList>
            <person name="Reid K.E."/>
            <person name="Liao N."/>
            <person name="Chan S."/>
            <person name="Docking R."/>
            <person name="Taylor G."/>
            <person name="Moore R."/>
            <person name="Mayo M."/>
            <person name="Munro S."/>
            <person name="King J."/>
            <person name="Yanchuk A."/>
            <person name="Holt R."/>
            <person name="Jones S."/>
            <person name="Marra M."/>
            <person name="Ritland C.E."/>
            <person name="Ritland K."/>
            <person name="Bohlmann J."/>
        </authorList>
    </citation>
    <scope>NUCLEOTIDE SEQUENCE</scope>
    <source>
        <tissue evidence="6">Bud</tissue>
    </source>
</reference>
<evidence type="ECO:0000256" key="1">
    <source>
        <dbReference type="ARBA" id="ARBA00005775"/>
    </source>
</evidence>
<keyword evidence="2" id="KW-0396">Initiation factor</keyword>
<evidence type="ECO:0000256" key="3">
    <source>
        <dbReference type="ARBA" id="ARBA00022917"/>
    </source>
</evidence>
<protein>
    <recommendedName>
        <fullName evidence="5">MI domain-containing protein</fullName>
    </recommendedName>
</protein>
<dbReference type="PANTHER" id="PTHR23253:SF9">
    <property type="entry name" value="EUKARYOTIC TRANSLATION INITIATION FACTOR 4 GAMMA 2"/>
    <property type="match status" value="1"/>
</dbReference>
<evidence type="ECO:0000256" key="2">
    <source>
        <dbReference type="ARBA" id="ARBA00022540"/>
    </source>
</evidence>
<dbReference type="PROSITE" id="PS51366">
    <property type="entry name" value="MI"/>
    <property type="match status" value="1"/>
</dbReference>
<keyword evidence="3" id="KW-0648">Protein biosynthesis</keyword>
<evidence type="ECO:0000256" key="4">
    <source>
        <dbReference type="SAM" id="MobiDB-lite"/>
    </source>
</evidence>
<feature type="region of interest" description="Disordered" evidence="4">
    <location>
        <begin position="45"/>
        <end position="84"/>
    </location>
</feature>
<dbReference type="SUPFAM" id="SSF48371">
    <property type="entry name" value="ARM repeat"/>
    <property type="match status" value="1"/>
</dbReference>
<dbReference type="PANTHER" id="PTHR23253">
    <property type="entry name" value="EUKARYOTIC TRANSLATION INITIATION FACTOR 4 GAMMA"/>
    <property type="match status" value="1"/>
</dbReference>
<evidence type="ECO:0000259" key="5">
    <source>
        <dbReference type="PROSITE" id="PS51366"/>
    </source>
</evidence>
<dbReference type="InterPro" id="IPR003891">
    <property type="entry name" value="Initiation_fac_eIF4g_MI"/>
</dbReference>
<feature type="domain" description="MI" evidence="5">
    <location>
        <begin position="193"/>
        <end position="317"/>
    </location>
</feature>
<dbReference type="FunFam" id="1.25.40.180:FF:000034">
    <property type="entry name" value="Eukaryotic translation initiation factor 4G"/>
    <property type="match status" value="1"/>
</dbReference>
<dbReference type="GO" id="GO:0003743">
    <property type="term" value="F:translation initiation factor activity"/>
    <property type="evidence" value="ECO:0007669"/>
    <property type="project" value="UniProtKB-KW"/>
</dbReference>
<dbReference type="Gene3D" id="1.25.40.180">
    <property type="match status" value="1"/>
</dbReference>
<accession>D5AC81</accession>
<feature type="compositionally biased region" description="Polar residues" evidence="4">
    <location>
        <begin position="47"/>
        <end position="57"/>
    </location>
</feature>
<dbReference type="Pfam" id="PF02847">
    <property type="entry name" value="MA3"/>
    <property type="match status" value="1"/>
</dbReference>
<dbReference type="InterPro" id="IPR016024">
    <property type="entry name" value="ARM-type_fold"/>
</dbReference>
<proteinExistence type="evidence at transcript level"/>
<evidence type="ECO:0000313" key="6">
    <source>
        <dbReference type="EMBL" id="ADE77150.1"/>
    </source>
</evidence>
<dbReference type="GO" id="GO:0016281">
    <property type="term" value="C:eukaryotic translation initiation factor 4F complex"/>
    <property type="evidence" value="ECO:0007669"/>
    <property type="project" value="TreeGrafter"/>
</dbReference>
<dbReference type="SMART" id="SM00544">
    <property type="entry name" value="MA3"/>
    <property type="match status" value="1"/>
</dbReference>
<organism evidence="6">
    <name type="scientific">Picea sitchensis</name>
    <name type="common">Sitka spruce</name>
    <name type="synonym">Pinus sitchensis</name>
    <dbReference type="NCBI Taxonomy" id="3332"/>
    <lineage>
        <taxon>Eukaryota</taxon>
        <taxon>Viridiplantae</taxon>
        <taxon>Streptophyta</taxon>
        <taxon>Embryophyta</taxon>
        <taxon>Tracheophyta</taxon>
        <taxon>Spermatophyta</taxon>
        <taxon>Pinopsida</taxon>
        <taxon>Pinidae</taxon>
        <taxon>Conifers I</taxon>
        <taxon>Pinales</taxon>
        <taxon>Pinaceae</taxon>
        <taxon>Picea</taxon>
    </lineage>
</organism>
<dbReference type="GO" id="GO:0003729">
    <property type="term" value="F:mRNA binding"/>
    <property type="evidence" value="ECO:0007669"/>
    <property type="project" value="TreeGrafter"/>
</dbReference>
<dbReference type="AlphaFoldDB" id="D5AC81"/>
<name>D5AC81_PICSI</name>
<feature type="region of interest" description="Disordered" evidence="4">
    <location>
        <begin position="1"/>
        <end position="29"/>
    </location>
</feature>